<dbReference type="SUPFAM" id="SSF53474">
    <property type="entry name" value="alpha/beta-Hydrolases"/>
    <property type="match status" value="1"/>
</dbReference>
<dbReference type="InterPro" id="IPR029058">
    <property type="entry name" value="AB_hydrolase_fold"/>
</dbReference>
<dbReference type="EMBL" id="JAVIDL010000010">
    <property type="protein sequence ID" value="MDQ8935452.1"/>
    <property type="molecule type" value="Genomic_DNA"/>
</dbReference>
<dbReference type="Gene3D" id="3.40.50.1820">
    <property type="entry name" value="alpha/beta hydrolase"/>
    <property type="match status" value="1"/>
</dbReference>
<accession>A0AAW8J7N8</accession>
<sequence length="239" mass="27132">MMLKRILLISGWGVGPEVLANFVDALRQQQFQVTLINIFNPDDPVEHKQYVELAQQYDVLMGWSLGGQLASVLANAVWQLTGEAKILITLASNPCFVQNEYWQKAMPRTAFLAFQQSYIDDANACIKRFSYLICQGTPQVKQDWLTLQSLMKRQDFTQMKQGLETLSQLNTVEILQNYVGQQFHFLAQQDQLLTPQIATDLRNLAAKFLKILIVDGSHAFPVTNPEPSAEQIVQICQQL</sequence>
<protein>
    <submittedName>
        <fullName evidence="1">Hydrolase</fullName>
    </submittedName>
</protein>
<evidence type="ECO:0000313" key="1">
    <source>
        <dbReference type="EMBL" id="MDQ8935452.1"/>
    </source>
</evidence>
<dbReference type="GO" id="GO:0016787">
    <property type="term" value="F:hydrolase activity"/>
    <property type="evidence" value="ECO:0007669"/>
    <property type="project" value="UniProtKB-KW"/>
</dbReference>
<name>A0AAW8J7N8_9GAMM</name>
<comment type="caution">
    <text evidence="1">The sequence shown here is derived from an EMBL/GenBank/DDBJ whole genome shotgun (WGS) entry which is preliminary data.</text>
</comment>
<keyword evidence="1" id="KW-0378">Hydrolase</keyword>
<proteinExistence type="predicted"/>
<gene>
    <name evidence="1" type="ORF">RFH47_06895</name>
</gene>
<organism evidence="1 2">
    <name type="scientific">Acinetobacter rudis</name>
    <dbReference type="NCBI Taxonomy" id="632955"/>
    <lineage>
        <taxon>Bacteria</taxon>
        <taxon>Pseudomonadati</taxon>
        <taxon>Pseudomonadota</taxon>
        <taxon>Gammaproteobacteria</taxon>
        <taxon>Moraxellales</taxon>
        <taxon>Moraxellaceae</taxon>
        <taxon>Acinetobacter</taxon>
    </lineage>
</organism>
<dbReference type="AlphaFoldDB" id="A0AAW8J7N8"/>
<reference evidence="1" key="1">
    <citation type="submission" date="2023-08" db="EMBL/GenBank/DDBJ databases">
        <title>Emergence of clinically-relevant ST2 carbapenem-resistant Acinetobacter baumannii strains in hospital sewages in Zhejiang, East of China.</title>
        <authorList>
            <person name="Kaichao C."/>
            <person name="Zhang R."/>
        </authorList>
    </citation>
    <scope>NUCLEOTIDE SEQUENCE</scope>
    <source>
        <strain evidence="1">M-RB-37</strain>
    </source>
</reference>
<dbReference type="Proteomes" id="UP001243844">
    <property type="component" value="Unassembled WGS sequence"/>
</dbReference>
<evidence type="ECO:0000313" key="2">
    <source>
        <dbReference type="Proteomes" id="UP001243844"/>
    </source>
</evidence>